<name>A0A9P1P0Z7_9CYAN</name>
<evidence type="ECO:0000256" key="3">
    <source>
        <dbReference type="SAM" id="MobiDB-lite"/>
    </source>
</evidence>
<feature type="compositionally biased region" description="Basic and acidic residues" evidence="3">
    <location>
        <begin position="1"/>
        <end position="18"/>
    </location>
</feature>
<dbReference type="SUPFAM" id="SSF69593">
    <property type="entry name" value="Glycerol-3-phosphate (1)-acyltransferase"/>
    <property type="match status" value="1"/>
</dbReference>
<dbReference type="PANTHER" id="PTHR22753">
    <property type="entry name" value="TRANSMEMBRANE PROTEIN 68"/>
    <property type="match status" value="1"/>
</dbReference>
<dbReference type="Pfam" id="PF03982">
    <property type="entry name" value="DAGAT"/>
    <property type="match status" value="1"/>
</dbReference>
<dbReference type="RefSeq" id="WP_008050977.1">
    <property type="nucleotide sequence ID" value="NZ_FO818640.1"/>
</dbReference>
<keyword evidence="5" id="KW-1185">Reference proteome</keyword>
<dbReference type="CDD" id="cd07987">
    <property type="entry name" value="LPLAT_MGAT-like"/>
    <property type="match status" value="1"/>
</dbReference>
<feature type="region of interest" description="Disordered" evidence="3">
    <location>
        <begin position="1"/>
        <end position="22"/>
    </location>
</feature>
<dbReference type="EMBL" id="FO818640">
    <property type="protein sequence ID" value="CDM95374.1"/>
    <property type="molecule type" value="Genomic_DNA"/>
</dbReference>
<dbReference type="InterPro" id="IPR007130">
    <property type="entry name" value="DAGAT"/>
</dbReference>
<dbReference type="InterPro" id="IPR016676">
    <property type="entry name" value="P_lipid/glycerol_AcTrfase_prd"/>
</dbReference>
<dbReference type="PIRSF" id="PIRSF016753">
    <property type="entry name" value="P_lipid/glycerol_ac_tran_prd"/>
    <property type="match status" value="1"/>
</dbReference>
<protein>
    <submittedName>
        <fullName evidence="4">1-acyl-sn-glycerol-3-phosphate acyltransferase</fullName>
    </submittedName>
</protein>
<evidence type="ECO:0000256" key="2">
    <source>
        <dbReference type="ARBA" id="ARBA00023315"/>
    </source>
</evidence>
<keyword evidence="1" id="KW-0808">Transferase</keyword>
<organism evidence="4 5">
    <name type="scientific">Limnospira indica PCC 8005</name>
    <dbReference type="NCBI Taxonomy" id="376219"/>
    <lineage>
        <taxon>Bacteria</taxon>
        <taxon>Bacillati</taxon>
        <taxon>Cyanobacteriota</taxon>
        <taxon>Cyanophyceae</taxon>
        <taxon>Oscillatoriophycideae</taxon>
        <taxon>Oscillatoriales</taxon>
        <taxon>Sirenicapillariaceae</taxon>
        <taxon>Limnospira</taxon>
    </lineage>
</organism>
<sequence>MNRFTDNHTEHHTEHHTDNNYAPPSPPYLDGWSLHGRDPEFVRSLMPVLGWFYQHYFRVKMDGWQHLRDSGRMLIVGSHNGGLAAPDMHMGLYGWADRFGCDRPLYGLMHPKVWEMSPTVATQAVRCGAIRAHPRMAIAALQADYPVLVYPGGPEDVFRPHNMRNQIYFAGRRGFIKLALRTGSPIVPLISHGAHDTLIVLADCYQQAKILHDLGMPWLLDIDPEVFPIYLGLPWGLSIGPLPNIPLPGEIYIRICEPIVFQRYGREAAGDRDYVESCYQLVKTQMQHQLDRLVLQVEKS</sequence>
<evidence type="ECO:0000313" key="5">
    <source>
        <dbReference type="Proteomes" id="UP000032946"/>
    </source>
</evidence>
<evidence type="ECO:0000256" key="1">
    <source>
        <dbReference type="ARBA" id="ARBA00022679"/>
    </source>
</evidence>
<dbReference type="PANTHER" id="PTHR22753:SF14">
    <property type="entry name" value="MONOACYLGLYCEROL_DIACYLGLYCEROL O-ACYLTRANSFERASE"/>
    <property type="match status" value="1"/>
</dbReference>
<proteinExistence type="predicted"/>
<dbReference type="AlphaFoldDB" id="A0A9P1P0Z7"/>
<keyword evidence="2 4" id="KW-0012">Acyltransferase</keyword>
<reference evidence="4 5" key="1">
    <citation type="submission" date="2014-02" db="EMBL/GenBank/DDBJ databases">
        <authorList>
            <person name="Genoscope - CEA"/>
        </authorList>
    </citation>
    <scope>NUCLEOTIDE SEQUENCE [LARGE SCALE GENOMIC DNA]</scope>
    <source>
        <strain evidence="4 5">PCC 8005</strain>
    </source>
</reference>
<dbReference type="GO" id="GO:0008374">
    <property type="term" value="F:O-acyltransferase activity"/>
    <property type="evidence" value="ECO:0007669"/>
    <property type="project" value="InterPro"/>
</dbReference>
<dbReference type="GO" id="GO:0016020">
    <property type="term" value="C:membrane"/>
    <property type="evidence" value="ECO:0007669"/>
    <property type="project" value="TreeGrafter"/>
</dbReference>
<gene>
    <name evidence="4" type="primary">plsC</name>
    <name evidence="4" type="ORF">ARTHRO_30643</name>
</gene>
<dbReference type="Proteomes" id="UP000032946">
    <property type="component" value="Chromosome"/>
</dbReference>
<evidence type="ECO:0000313" key="4">
    <source>
        <dbReference type="EMBL" id="CDM95374.1"/>
    </source>
</evidence>
<accession>A0A9P1P0Z7</accession>